<evidence type="ECO:0000256" key="1">
    <source>
        <dbReference type="SAM" id="MobiDB-lite"/>
    </source>
</evidence>
<name>A0A8H3CCB0_9AGAM</name>
<sequence length="230" mass="25601">MENTNNQPSLNDTIQSSNSGTGSTSTSLQEITALHDFIGTIIKLQVNNVGFRIPEPRISKFASLNKLIEDARHANPHNDTLSIVVHGDSELVSDFLNTFELLSARLVEPIEFSSNLLVSAARVSAAYDYTALHTFCLEKLEGLSLGSIERLRIGRALDLKSWEERAYQELSERDEIITREEMLTLGADAYFQVASMREKRQKGQINKLSSDLSAMRAPKRPSYHDYGGGP</sequence>
<accession>A0A8H3CCB0</accession>
<gene>
    <name evidence="2" type="ORF">RDB_LOCUS73051</name>
</gene>
<evidence type="ECO:0000313" key="2">
    <source>
        <dbReference type="EMBL" id="CAE6479351.1"/>
    </source>
</evidence>
<dbReference type="Proteomes" id="UP000663850">
    <property type="component" value="Unassembled WGS sequence"/>
</dbReference>
<feature type="compositionally biased region" description="Low complexity" evidence="1">
    <location>
        <begin position="16"/>
        <end position="25"/>
    </location>
</feature>
<dbReference type="EMBL" id="CAJMWZ010003826">
    <property type="protein sequence ID" value="CAE6479351.1"/>
    <property type="molecule type" value="Genomic_DNA"/>
</dbReference>
<dbReference type="AlphaFoldDB" id="A0A8H3CCB0"/>
<feature type="region of interest" description="Disordered" evidence="1">
    <location>
        <begin position="1"/>
        <end position="25"/>
    </location>
</feature>
<comment type="caution">
    <text evidence="2">The sequence shown here is derived from an EMBL/GenBank/DDBJ whole genome shotgun (WGS) entry which is preliminary data.</text>
</comment>
<evidence type="ECO:0000313" key="3">
    <source>
        <dbReference type="Proteomes" id="UP000663850"/>
    </source>
</evidence>
<reference evidence="2" key="1">
    <citation type="submission" date="2021-01" db="EMBL/GenBank/DDBJ databases">
        <authorList>
            <person name="Kaushik A."/>
        </authorList>
    </citation>
    <scope>NUCLEOTIDE SEQUENCE</scope>
    <source>
        <strain evidence="2">Type strain: AG8-Rh-89/</strain>
    </source>
</reference>
<feature type="compositionally biased region" description="Polar residues" evidence="1">
    <location>
        <begin position="1"/>
        <end position="15"/>
    </location>
</feature>
<proteinExistence type="predicted"/>
<evidence type="ECO:0008006" key="4">
    <source>
        <dbReference type="Google" id="ProtNLM"/>
    </source>
</evidence>
<protein>
    <recommendedName>
        <fullName evidence="4">BTB domain-containing protein</fullName>
    </recommendedName>
</protein>
<organism evidence="2 3">
    <name type="scientific">Rhizoctonia solani</name>
    <dbReference type="NCBI Taxonomy" id="456999"/>
    <lineage>
        <taxon>Eukaryota</taxon>
        <taxon>Fungi</taxon>
        <taxon>Dikarya</taxon>
        <taxon>Basidiomycota</taxon>
        <taxon>Agaricomycotina</taxon>
        <taxon>Agaricomycetes</taxon>
        <taxon>Cantharellales</taxon>
        <taxon>Ceratobasidiaceae</taxon>
        <taxon>Rhizoctonia</taxon>
    </lineage>
</organism>
<feature type="region of interest" description="Disordered" evidence="1">
    <location>
        <begin position="207"/>
        <end position="230"/>
    </location>
</feature>